<feature type="domain" description="YcxB-like C-terminal" evidence="1">
    <location>
        <begin position="113"/>
        <end position="169"/>
    </location>
</feature>
<dbReference type="InterPro" id="IPR025588">
    <property type="entry name" value="YcxB-like_C"/>
</dbReference>
<protein>
    <submittedName>
        <fullName evidence="2">YcxB family protein</fullName>
    </submittedName>
</protein>
<comment type="caution">
    <text evidence="2">The sequence shown here is derived from an EMBL/GenBank/DDBJ whole genome shotgun (WGS) entry which is preliminary data.</text>
</comment>
<accession>A0ABT2A2V5</accession>
<proteinExistence type="predicted"/>
<reference evidence="2 3" key="1">
    <citation type="submission" date="2022-08" db="EMBL/GenBank/DDBJ databases">
        <title>Reclassification of Massilia species as members of the genera Telluria, Duganella, Pseudoduganella, Mokoshia gen. nov. and Zemynaea gen. nov. using orthogonal and non-orthogonal genome-based approaches.</title>
        <authorList>
            <person name="Bowman J.P."/>
        </authorList>
    </citation>
    <scope>NUCLEOTIDE SEQUENCE [LARGE SCALE GENOMIC DNA]</scope>
    <source>
        <strain evidence="2 3">LMG 28164</strain>
    </source>
</reference>
<gene>
    <name evidence="2" type="ORF">NX782_04810</name>
</gene>
<keyword evidence="3" id="KW-1185">Reference proteome</keyword>
<dbReference type="Proteomes" id="UP001205560">
    <property type="component" value="Unassembled WGS sequence"/>
</dbReference>
<evidence type="ECO:0000259" key="1">
    <source>
        <dbReference type="Pfam" id="PF14317"/>
    </source>
</evidence>
<dbReference type="EMBL" id="JANUGX010000004">
    <property type="protein sequence ID" value="MCS0588517.1"/>
    <property type="molecule type" value="Genomic_DNA"/>
</dbReference>
<name>A0ABT2A2V5_9BURK</name>
<dbReference type="RefSeq" id="WP_258844286.1">
    <property type="nucleotide sequence ID" value="NZ_JANUGX010000004.1"/>
</dbReference>
<evidence type="ECO:0000313" key="3">
    <source>
        <dbReference type="Proteomes" id="UP001205560"/>
    </source>
</evidence>
<dbReference type="Pfam" id="PF14317">
    <property type="entry name" value="YcxB"/>
    <property type="match status" value="1"/>
</dbReference>
<sequence length="186" mass="20968">MLWSNRARAGGNVDGGAALMDAPEMMTDLGADAMPPAPIPVVHPPAALYSLHFWVRYSLFEYIRFMWEHGGYLIRRRRIRWPMGIYLRIKSTLAAATHFVLLRRGRRTYEFTIDQHGIVRTSDTGVTLIGWDDVARIRTYTNGFMMVLKRGTLPIPFRCLSTKEVDAMKGIAAARAAGELQLRGTA</sequence>
<evidence type="ECO:0000313" key="2">
    <source>
        <dbReference type="EMBL" id="MCS0588517.1"/>
    </source>
</evidence>
<organism evidence="2 3">
    <name type="scientific">Massilia norwichensis</name>
    <dbReference type="NCBI Taxonomy" id="1442366"/>
    <lineage>
        <taxon>Bacteria</taxon>
        <taxon>Pseudomonadati</taxon>
        <taxon>Pseudomonadota</taxon>
        <taxon>Betaproteobacteria</taxon>
        <taxon>Burkholderiales</taxon>
        <taxon>Oxalobacteraceae</taxon>
        <taxon>Telluria group</taxon>
        <taxon>Massilia</taxon>
    </lineage>
</organism>